<evidence type="ECO:0000313" key="2">
    <source>
        <dbReference type="Proteomes" id="UP001652621"/>
    </source>
</evidence>
<dbReference type="GeneID" id="131805669"/>
<feature type="chain" id="PRO_5045025415" evidence="1">
    <location>
        <begin position="20"/>
        <end position="140"/>
    </location>
</feature>
<evidence type="ECO:0000313" key="4">
    <source>
        <dbReference type="RefSeq" id="XP_058987204.1"/>
    </source>
</evidence>
<dbReference type="Proteomes" id="UP001652621">
    <property type="component" value="Unplaced"/>
</dbReference>
<keyword evidence="1" id="KW-0732">Signal</keyword>
<organism evidence="2 3">
    <name type="scientific">Musca domestica</name>
    <name type="common">House fly</name>
    <dbReference type="NCBI Taxonomy" id="7370"/>
    <lineage>
        <taxon>Eukaryota</taxon>
        <taxon>Metazoa</taxon>
        <taxon>Ecdysozoa</taxon>
        <taxon>Arthropoda</taxon>
        <taxon>Hexapoda</taxon>
        <taxon>Insecta</taxon>
        <taxon>Pterygota</taxon>
        <taxon>Neoptera</taxon>
        <taxon>Endopterygota</taxon>
        <taxon>Diptera</taxon>
        <taxon>Brachycera</taxon>
        <taxon>Muscomorpha</taxon>
        <taxon>Muscoidea</taxon>
        <taxon>Muscidae</taxon>
        <taxon>Musca</taxon>
    </lineage>
</organism>
<protein>
    <submittedName>
        <fullName evidence="3">Uncharacterized protein LOC131805669</fullName>
    </submittedName>
    <submittedName>
        <fullName evidence="4">Uncharacterized protein LOC131806680</fullName>
    </submittedName>
</protein>
<dbReference type="RefSeq" id="XP_058985155.1">
    <property type="nucleotide sequence ID" value="XM_059129172.1"/>
</dbReference>
<proteinExistence type="predicted"/>
<dbReference type="RefSeq" id="XP_058987204.1">
    <property type="nucleotide sequence ID" value="XM_059131221.1"/>
</dbReference>
<keyword evidence="2" id="KW-1185">Reference proteome</keyword>
<accession>A0ABM3VH87</accession>
<evidence type="ECO:0000313" key="3">
    <source>
        <dbReference type="RefSeq" id="XP_058985155.1"/>
    </source>
</evidence>
<evidence type="ECO:0000256" key="1">
    <source>
        <dbReference type="SAM" id="SignalP"/>
    </source>
</evidence>
<reference evidence="3 4" key="1">
    <citation type="submission" date="2025-05" db="UniProtKB">
        <authorList>
            <consortium name="RefSeq"/>
        </authorList>
    </citation>
    <scope>IDENTIFICATION</scope>
    <source>
        <strain evidence="3 4">Aabys</strain>
        <tissue evidence="3 4">Whole body</tissue>
    </source>
</reference>
<feature type="signal peptide" evidence="1">
    <location>
        <begin position="1"/>
        <end position="19"/>
    </location>
</feature>
<sequence length="140" mass="16393">MKFVYSICILGLMAGISLAAVQKDSYQVMKEMAANMKPMIEAVLRDMPSSPAYRKFRQDWDGVLHIYTEHKDEEKCIQKVNRIVQSFGNSIRNYMKRTATAEEREMMRLFIQHGFEQFTDKYGQMLRSASDPQYDVTERC</sequence>
<gene>
    <name evidence="3" type="primary">LOC131805669</name>
    <name evidence="4" type="synonym">LOC131806680</name>
</gene>
<name>A0ABM3VH87_MUSDO</name>